<dbReference type="VEuPathDB" id="FungiDB:PC110_g12146"/>
<organism evidence="4 5">
    <name type="scientific">Phytophthora cactorum</name>
    <dbReference type="NCBI Taxonomy" id="29920"/>
    <lineage>
        <taxon>Eukaryota</taxon>
        <taxon>Sar</taxon>
        <taxon>Stramenopiles</taxon>
        <taxon>Oomycota</taxon>
        <taxon>Peronosporomycetes</taxon>
        <taxon>Peronosporales</taxon>
        <taxon>Peronosporaceae</taxon>
        <taxon>Phytophthora</taxon>
    </lineage>
</organism>
<evidence type="ECO:0000313" key="4">
    <source>
        <dbReference type="EMBL" id="RAW31517.1"/>
    </source>
</evidence>
<feature type="region of interest" description="Disordered" evidence="1">
    <location>
        <begin position="44"/>
        <end position="103"/>
    </location>
</feature>
<feature type="compositionally biased region" description="Low complexity" evidence="1">
    <location>
        <begin position="78"/>
        <end position="92"/>
    </location>
</feature>
<name>A0A329S3N4_9STRA</name>
<dbReference type="AlphaFoldDB" id="A0A329S3N4"/>
<sequence length="103" mass="11362">MRYQYFLAGRRNKGWKTTLLTSLVNSISQVVTVLLYKNMHIPNEDEAEFADENKTKPAAENAMKQQNDVADAADSEPVSAATAADDSSTAVTKAEQLRGRSLR</sequence>
<reference evidence="4 5" key="1">
    <citation type="submission" date="2018-01" db="EMBL/GenBank/DDBJ databases">
        <title>Draft genome of the strawberry crown rot pathogen Phytophthora cactorum.</title>
        <authorList>
            <person name="Armitage A.D."/>
            <person name="Lysoe E."/>
            <person name="Nellist C.F."/>
            <person name="Harrison R.J."/>
            <person name="Brurberg M.B."/>
        </authorList>
    </citation>
    <scope>NUCLEOTIDE SEQUENCE [LARGE SCALE GENOMIC DNA]</scope>
    <source>
        <strain evidence="4 5">10300</strain>
    </source>
</reference>
<accession>A0A329S3N4</accession>
<evidence type="ECO:0000313" key="2">
    <source>
        <dbReference type="EMBL" id="KAG2918271.1"/>
    </source>
</evidence>
<dbReference type="Proteomes" id="UP000251314">
    <property type="component" value="Unassembled WGS sequence"/>
</dbReference>
<dbReference type="EMBL" id="RCMV01000896">
    <property type="protein sequence ID" value="KAG3211918.1"/>
    <property type="molecule type" value="Genomic_DNA"/>
</dbReference>
<dbReference type="EMBL" id="RCMK01000632">
    <property type="protein sequence ID" value="KAG2918271.1"/>
    <property type="molecule type" value="Genomic_DNA"/>
</dbReference>
<dbReference type="Proteomes" id="UP000760860">
    <property type="component" value="Unassembled WGS sequence"/>
</dbReference>
<dbReference type="Proteomes" id="UP000736787">
    <property type="component" value="Unassembled WGS sequence"/>
</dbReference>
<proteinExistence type="predicted"/>
<comment type="caution">
    <text evidence="4">The sequence shown here is derived from an EMBL/GenBank/DDBJ whole genome shotgun (WGS) entry which is preliminary data.</text>
</comment>
<keyword evidence="5" id="KW-1185">Reference proteome</keyword>
<evidence type="ECO:0000313" key="3">
    <source>
        <dbReference type="EMBL" id="KAG3211918.1"/>
    </source>
</evidence>
<gene>
    <name evidence="4" type="ORF">PC110_g12146</name>
    <name evidence="2" type="ORF">PC117_g17125</name>
    <name evidence="3" type="ORF">PC129_g17116</name>
</gene>
<protein>
    <submittedName>
        <fullName evidence="4">Uncharacterized protein</fullName>
    </submittedName>
</protein>
<dbReference type="EMBL" id="MJFZ01000319">
    <property type="protein sequence ID" value="RAW31517.1"/>
    <property type="molecule type" value="Genomic_DNA"/>
</dbReference>
<evidence type="ECO:0000313" key="5">
    <source>
        <dbReference type="Proteomes" id="UP000251314"/>
    </source>
</evidence>
<reference evidence="2" key="2">
    <citation type="submission" date="2018-10" db="EMBL/GenBank/DDBJ databases">
        <title>Effector identification in a new, highly contiguous assembly of the strawberry crown rot pathogen Phytophthora cactorum.</title>
        <authorList>
            <person name="Armitage A.D."/>
            <person name="Nellist C.F."/>
            <person name="Bates H."/>
            <person name="Vickerstaff R.J."/>
            <person name="Harrison R.J."/>
        </authorList>
    </citation>
    <scope>NUCLEOTIDE SEQUENCE</scope>
    <source>
        <strain evidence="2">4040</strain>
        <strain evidence="3">P421</strain>
    </source>
</reference>
<evidence type="ECO:0000256" key="1">
    <source>
        <dbReference type="SAM" id="MobiDB-lite"/>
    </source>
</evidence>